<dbReference type="EMBL" id="AHKC01008356">
    <property type="protein sequence ID" value="EKF37740.1"/>
    <property type="molecule type" value="Genomic_DNA"/>
</dbReference>
<reference evidence="3 4" key="1">
    <citation type="journal article" date="2012" name="BMC Genomics">
        <title>Comparative genomic analysis of human infective Trypanosoma cruzi lineages with the bat-restricted subspecies T. cruzi marinkellei.</title>
        <authorList>
            <person name="Franzen O."/>
            <person name="Talavera-Lopez C."/>
            <person name="Ochaya S."/>
            <person name="Butler C.E."/>
            <person name="Messenger L.A."/>
            <person name="Lewis M.D."/>
            <person name="Llewellyn M.S."/>
            <person name="Marinkelle C.J."/>
            <person name="Tyler K.M."/>
            <person name="Miles M.A."/>
            <person name="Andersson B."/>
        </authorList>
    </citation>
    <scope>NUCLEOTIDE SEQUENCE [LARGE SCALE GENOMIC DNA]</scope>
    <source>
        <strain evidence="3 4">B7</strain>
    </source>
</reference>
<name>K2NEQ1_TRYCR</name>
<proteinExistence type="predicted"/>
<dbReference type="AlphaFoldDB" id="K2NEQ1"/>
<comment type="caution">
    <text evidence="3">The sequence shown here is derived from an EMBL/GenBank/DDBJ whole genome shotgun (WGS) entry which is preliminary data.</text>
</comment>
<keyword evidence="2" id="KW-0732">Signal</keyword>
<dbReference type="Proteomes" id="UP000007350">
    <property type="component" value="Unassembled WGS sequence"/>
</dbReference>
<protein>
    <recommendedName>
        <fullName evidence="5">Pentacotripeptide-repeat region of PRORP domain-containing protein</fullName>
    </recommendedName>
</protein>
<evidence type="ECO:0000256" key="1">
    <source>
        <dbReference type="SAM" id="MobiDB-lite"/>
    </source>
</evidence>
<evidence type="ECO:0000313" key="3">
    <source>
        <dbReference type="EMBL" id="EKF37740.1"/>
    </source>
</evidence>
<evidence type="ECO:0008006" key="5">
    <source>
        <dbReference type="Google" id="ProtNLM"/>
    </source>
</evidence>
<evidence type="ECO:0000313" key="4">
    <source>
        <dbReference type="Proteomes" id="UP000007350"/>
    </source>
</evidence>
<accession>K2NEQ1</accession>
<dbReference type="OrthoDB" id="272213at2759"/>
<organism evidence="3 4">
    <name type="scientific">Trypanosoma cruzi marinkellei</name>
    <dbReference type="NCBI Taxonomy" id="85056"/>
    <lineage>
        <taxon>Eukaryota</taxon>
        <taxon>Discoba</taxon>
        <taxon>Euglenozoa</taxon>
        <taxon>Kinetoplastea</taxon>
        <taxon>Metakinetoplastina</taxon>
        <taxon>Trypanosomatida</taxon>
        <taxon>Trypanosomatidae</taxon>
        <taxon>Trypanosoma</taxon>
        <taxon>Schizotrypanum</taxon>
    </lineage>
</organism>
<sequence>MQKKGLVFMWRLSLVRRAAAVGGRVKSSGSASLPYHRVLKMLHAEGEGLPAAGGVFEQFRAFYRQVMADKAASGRAVKPIEEFCGASEDVEPFALVMMKVLCDLQKMEDLRFLFAQCLLELPSPSIELFNVYLLAISLTDSFNQYEIENVVEVMRARAIHPDVVTRLSLFMLYIRLGQDYSVWWPEIRDEVLSIEKSGQRGQYPLLEVRLQHCFQTILRLHHDVTMIQECFDLLKLVDPKRISSRLLLPYMLLSANNAAAPPAMTVQIVELLEATRKVEDKTSECTSSRTVSEDAETERTNVDSTEPVLNNELTALKLMAKCAKWGDVASAEYVREYLRKHPGIISPTNQPAVSLLFLEAASRGAMLKEALAVLEDEVPETHCQPGPRPKMFLESRKVTLLNADPIMTLARFVAFGEASVEEGLAILEERREAGGGVSHKSLNVLMEAAVLLKDEGKASVVFAAFEGLGAERTSRTFLLLLLSMPDAASATARIPEVLAEMSDLGIEVSRDFLRGALELAIDAQDVFTAMQMVGYHEKRSISIESKLSIRLMRLLCLVADVDSVRQLIAALKATESPVDSRTVSLCVATFNKWAIPCDDLKAV</sequence>
<feature type="chain" id="PRO_5003864471" description="Pentacotripeptide-repeat region of PRORP domain-containing protein" evidence="2">
    <location>
        <begin position="21"/>
        <end position="603"/>
    </location>
</feature>
<keyword evidence="4" id="KW-1185">Reference proteome</keyword>
<feature type="signal peptide" evidence="2">
    <location>
        <begin position="1"/>
        <end position="20"/>
    </location>
</feature>
<feature type="region of interest" description="Disordered" evidence="1">
    <location>
        <begin position="283"/>
        <end position="304"/>
    </location>
</feature>
<gene>
    <name evidence="3" type="ORF">MOQ_002059</name>
</gene>
<evidence type="ECO:0000256" key="2">
    <source>
        <dbReference type="SAM" id="SignalP"/>
    </source>
</evidence>